<sequence length="185" mass="20075">MHDLIIIGAGPAGLTAALYAGRFKLNTRIFERISCGGQILLSPAIENYPGFPGGISTFDLIDKFKKQVEDLGLEIENQSVLEIIPEGKFYNVKTESGVFKTKTVIVASGAASKRIGVKGEDKFIGKGVSYCGTCDGPLFKNKDIVVVGGGDRAVEDAIFLANYAKRVYLVHRRSEFRASQILVDK</sequence>
<dbReference type="PRINTS" id="PR00469">
    <property type="entry name" value="PNDRDTASEII"/>
</dbReference>
<evidence type="ECO:0000313" key="9">
    <source>
        <dbReference type="Proteomes" id="UP000231292"/>
    </source>
</evidence>
<comment type="similarity">
    <text evidence="1">Belongs to the class-II pyridine nucleotide-disulfide oxidoreductase family.</text>
</comment>
<evidence type="ECO:0000256" key="1">
    <source>
        <dbReference type="ARBA" id="ARBA00009333"/>
    </source>
</evidence>
<dbReference type="Proteomes" id="UP000231292">
    <property type="component" value="Unassembled WGS sequence"/>
</dbReference>
<dbReference type="InterPro" id="IPR008255">
    <property type="entry name" value="Pyr_nucl-diS_OxRdtase_2_AS"/>
</dbReference>
<dbReference type="AlphaFoldDB" id="A0A2G9YIM3"/>
<keyword evidence="3" id="KW-0274">FAD</keyword>
<evidence type="ECO:0000256" key="6">
    <source>
        <dbReference type="ARBA" id="ARBA00023284"/>
    </source>
</evidence>
<dbReference type="PRINTS" id="PR00368">
    <property type="entry name" value="FADPNR"/>
</dbReference>
<keyword evidence="6" id="KW-0676">Redox-active center</keyword>
<comment type="caution">
    <text evidence="8">The sequence shown here is derived from an EMBL/GenBank/DDBJ whole genome shotgun (WGS) entry which is preliminary data.</text>
</comment>
<evidence type="ECO:0000313" key="8">
    <source>
        <dbReference type="EMBL" id="PIP19090.1"/>
    </source>
</evidence>
<feature type="domain" description="FAD/NAD(P)-binding" evidence="7">
    <location>
        <begin position="3"/>
        <end position="177"/>
    </location>
</feature>
<organism evidence="8 9">
    <name type="scientific">Candidatus Sherwoodlollariibacterium unditelluris</name>
    <dbReference type="NCBI Taxonomy" id="1974757"/>
    <lineage>
        <taxon>Bacteria</taxon>
        <taxon>Pseudomonadati</taxon>
        <taxon>Candidatus Omnitrophota</taxon>
        <taxon>Candidatus Sherwoodlollariibacterium</taxon>
    </lineage>
</organism>
<dbReference type="InterPro" id="IPR023753">
    <property type="entry name" value="FAD/NAD-binding_dom"/>
</dbReference>
<dbReference type="InterPro" id="IPR050097">
    <property type="entry name" value="Ferredoxin-NADP_redctase_2"/>
</dbReference>
<evidence type="ECO:0000256" key="2">
    <source>
        <dbReference type="ARBA" id="ARBA00022630"/>
    </source>
</evidence>
<keyword evidence="5" id="KW-1015">Disulfide bond</keyword>
<dbReference type="PANTHER" id="PTHR48105">
    <property type="entry name" value="THIOREDOXIN REDUCTASE 1-RELATED-RELATED"/>
    <property type="match status" value="1"/>
</dbReference>
<proteinExistence type="inferred from homology"/>
<evidence type="ECO:0000256" key="4">
    <source>
        <dbReference type="ARBA" id="ARBA00023002"/>
    </source>
</evidence>
<feature type="non-terminal residue" evidence="8">
    <location>
        <position position="185"/>
    </location>
</feature>
<evidence type="ECO:0000259" key="7">
    <source>
        <dbReference type="Pfam" id="PF07992"/>
    </source>
</evidence>
<protein>
    <submittedName>
        <fullName evidence="8">Thioredoxin-disulfide reductase</fullName>
    </submittedName>
</protein>
<accession>A0A2G9YIM3</accession>
<dbReference type="Gene3D" id="3.50.50.60">
    <property type="entry name" value="FAD/NAD(P)-binding domain"/>
    <property type="match status" value="2"/>
</dbReference>
<name>A0A2G9YIM3_9BACT</name>
<evidence type="ECO:0000256" key="5">
    <source>
        <dbReference type="ARBA" id="ARBA00023157"/>
    </source>
</evidence>
<dbReference type="Pfam" id="PF07992">
    <property type="entry name" value="Pyr_redox_2"/>
    <property type="match status" value="1"/>
</dbReference>
<reference evidence="8 9" key="1">
    <citation type="submission" date="2017-09" db="EMBL/GenBank/DDBJ databases">
        <title>Depth-based differentiation of microbial function through sediment-hosted aquifers and enrichment of novel symbionts in the deep terrestrial subsurface.</title>
        <authorList>
            <person name="Probst A.J."/>
            <person name="Ladd B."/>
            <person name="Jarett J.K."/>
            <person name="Geller-Mcgrath D.E."/>
            <person name="Sieber C.M."/>
            <person name="Emerson J.B."/>
            <person name="Anantharaman K."/>
            <person name="Thomas B.C."/>
            <person name="Malmstrom R."/>
            <person name="Stieglmeier M."/>
            <person name="Klingl A."/>
            <person name="Woyke T."/>
            <person name="Ryan C.M."/>
            <person name="Banfield J.F."/>
        </authorList>
    </citation>
    <scope>NUCLEOTIDE SEQUENCE [LARGE SCALE GENOMIC DNA]</scope>
    <source>
        <strain evidence="8">CG23_combo_of_CG06-09_8_20_14_all_41_10</strain>
    </source>
</reference>
<dbReference type="SUPFAM" id="SSF51905">
    <property type="entry name" value="FAD/NAD(P)-binding domain"/>
    <property type="match status" value="1"/>
</dbReference>
<keyword evidence="2" id="KW-0285">Flavoprotein</keyword>
<gene>
    <name evidence="8" type="ORF">COX41_04755</name>
</gene>
<keyword evidence="4" id="KW-0560">Oxidoreductase</keyword>
<dbReference type="EMBL" id="PCRK01000115">
    <property type="protein sequence ID" value="PIP19090.1"/>
    <property type="molecule type" value="Genomic_DNA"/>
</dbReference>
<dbReference type="InterPro" id="IPR036188">
    <property type="entry name" value="FAD/NAD-bd_sf"/>
</dbReference>
<dbReference type="GO" id="GO:0016668">
    <property type="term" value="F:oxidoreductase activity, acting on a sulfur group of donors, NAD(P) as acceptor"/>
    <property type="evidence" value="ECO:0007669"/>
    <property type="project" value="UniProtKB-ARBA"/>
</dbReference>
<dbReference type="PROSITE" id="PS00573">
    <property type="entry name" value="PYRIDINE_REDOX_2"/>
    <property type="match status" value="1"/>
</dbReference>
<evidence type="ECO:0000256" key="3">
    <source>
        <dbReference type="ARBA" id="ARBA00022827"/>
    </source>
</evidence>